<keyword evidence="2" id="KW-1185">Reference proteome</keyword>
<protein>
    <submittedName>
        <fullName evidence="1">Uncharacterized protein</fullName>
    </submittedName>
</protein>
<dbReference type="SUPFAM" id="SSF48208">
    <property type="entry name" value="Six-hairpin glycosidases"/>
    <property type="match status" value="1"/>
</dbReference>
<dbReference type="EMBL" id="JBHLVF010000006">
    <property type="protein sequence ID" value="MFC0390126.1"/>
    <property type="molecule type" value="Genomic_DNA"/>
</dbReference>
<dbReference type="InterPro" id="IPR008928">
    <property type="entry name" value="6-hairpin_glycosidase_sf"/>
</dbReference>
<evidence type="ECO:0000313" key="2">
    <source>
        <dbReference type="Proteomes" id="UP001589818"/>
    </source>
</evidence>
<name>A0ABV6J2N9_9BACL</name>
<organism evidence="1 2">
    <name type="scientific">Paenibacillus mendelii</name>
    <dbReference type="NCBI Taxonomy" id="206163"/>
    <lineage>
        <taxon>Bacteria</taxon>
        <taxon>Bacillati</taxon>
        <taxon>Bacillota</taxon>
        <taxon>Bacilli</taxon>
        <taxon>Bacillales</taxon>
        <taxon>Paenibacillaceae</taxon>
        <taxon>Paenibacillus</taxon>
    </lineage>
</organism>
<comment type="caution">
    <text evidence="1">The sequence shown here is derived from an EMBL/GenBank/DDBJ whole genome shotgun (WGS) entry which is preliminary data.</text>
</comment>
<proteinExistence type="predicted"/>
<accession>A0ABV6J2N9</accession>
<gene>
    <name evidence="1" type="ORF">ACFFJ8_01930</name>
</gene>
<reference evidence="1 2" key="1">
    <citation type="submission" date="2024-09" db="EMBL/GenBank/DDBJ databases">
        <authorList>
            <person name="Sun Q."/>
            <person name="Mori K."/>
        </authorList>
    </citation>
    <scope>NUCLEOTIDE SEQUENCE [LARGE SCALE GENOMIC DNA]</scope>
    <source>
        <strain evidence="1 2">CCM 4839</strain>
    </source>
</reference>
<dbReference type="RefSeq" id="WP_204820819.1">
    <property type="nucleotide sequence ID" value="NZ_JANHOF010000003.1"/>
</dbReference>
<evidence type="ECO:0000313" key="1">
    <source>
        <dbReference type="EMBL" id="MFC0390126.1"/>
    </source>
</evidence>
<sequence>MSHGYDRMINETGCGMAFKLTQYDGAKPIRSATGSWAESSGEQQLILGESLWNVRYSSQSVEGNKEAIDCQATFKVIKGSLNEAGVSVGLRLDRWSQEDYLLMPAAAYNGNRYRVSKQAYPPMLSLEDEIGLDIPTTITDVPRLNRNEGPSKIELRTGDLASPAVGCFLHQQQKGLFMLTYQRTALGDSGLTVEENGDRSEALISIAAPAVRNFTYSMCNTEEPSGDRGYDFQEQDEVTIKFRLYLFDCPGIPSLFDYFSRIRKDLTGPSAFRHEIPFSASWDILEEKYNRDNWQSDSGFYRSSTSPDPVFGEWQTGWVGGAINTYPMLAIGSGLSKERSIRTLNFLFDSIQAPSGFFYGIYCKGNRYGDAFRRHEEISIVLLRKNADVLYFMAKQLMLLDKLGEEIPIGWKEGLIRACDAFVRLWNKYGQFGQFIDLDKEEIIIGGSAGAGIAPAGLALAGRYFNRLDYDSIAQQAGQYYYDHFVKQGVTTGAPGEICQCPDSESAFALLESYIVLYEATGDRKWLGMAEETANLCATWVVSYDYEYAEETEFHKLDLRSSGAVWASVQNKHAAPGICTLSGASLFKLYRATANEFYLELLQDIAHNLPQYMSREDRPLRISWGGNRNGTQYSPPGWMGERVNLSDWEGKENIGEVAGGSCWCEVSNMLTYLEVPGVYIQPDTGNIRTIDHVDAEIVDNNNAAMTVKLANHTKFTARVRIFVENSDEMKKVLGENTLLDHQIIVIEPFSQYSLTIHK</sequence>
<dbReference type="Proteomes" id="UP001589818">
    <property type="component" value="Unassembled WGS sequence"/>
</dbReference>